<dbReference type="Pfam" id="PF07685">
    <property type="entry name" value="GATase_3"/>
    <property type="match status" value="1"/>
</dbReference>
<dbReference type="PROSITE" id="PS51274">
    <property type="entry name" value="GATASE_COBBQ"/>
    <property type="match status" value="1"/>
</dbReference>
<gene>
    <name evidence="12" type="ORF">GCM10022414_33380</name>
</gene>
<dbReference type="PANTHER" id="PTHR43873">
    <property type="entry name" value="COBYRINATE A,C-DIAMIDE SYNTHASE"/>
    <property type="match status" value="1"/>
</dbReference>
<dbReference type="SUPFAM" id="SSF52540">
    <property type="entry name" value="P-loop containing nucleoside triphosphate hydrolases"/>
    <property type="match status" value="1"/>
</dbReference>
<dbReference type="InterPro" id="IPR029062">
    <property type="entry name" value="Class_I_gatase-like"/>
</dbReference>
<dbReference type="Pfam" id="PF01656">
    <property type="entry name" value="CbiA"/>
    <property type="match status" value="1"/>
</dbReference>
<dbReference type="InterPro" id="IPR002586">
    <property type="entry name" value="CobQ/CobB/MinD/ParA_Nub-bd_dom"/>
</dbReference>
<evidence type="ECO:0000256" key="8">
    <source>
        <dbReference type="ARBA" id="ARBA00022842"/>
    </source>
</evidence>
<dbReference type="SUPFAM" id="SSF52317">
    <property type="entry name" value="Class I glutamine amidotransferase-like"/>
    <property type="match status" value="1"/>
</dbReference>
<evidence type="ECO:0000256" key="1">
    <source>
        <dbReference type="ARBA" id="ARBA00001946"/>
    </source>
</evidence>
<evidence type="ECO:0000256" key="7">
    <source>
        <dbReference type="ARBA" id="ARBA00022840"/>
    </source>
</evidence>
<evidence type="ECO:0000313" key="12">
    <source>
        <dbReference type="EMBL" id="GAA4104400.1"/>
    </source>
</evidence>
<organism evidence="12 13">
    <name type="scientific">Zhongshania borealis</name>
    <dbReference type="NCBI Taxonomy" id="889488"/>
    <lineage>
        <taxon>Bacteria</taxon>
        <taxon>Pseudomonadati</taxon>
        <taxon>Pseudomonadota</taxon>
        <taxon>Gammaproteobacteria</taxon>
        <taxon>Cellvibrionales</taxon>
        <taxon>Spongiibacteraceae</taxon>
        <taxon>Zhongshania</taxon>
    </lineage>
</organism>
<dbReference type="NCBIfam" id="NF002204">
    <property type="entry name" value="PRK01077.1"/>
    <property type="match status" value="1"/>
</dbReference>
<keyword evidence="5" id="KW-0436">Ligase</keyword>
<dbReference type="NCBIfam" id="TIGR00379">
    <property type="entry name" value="cobB"/>
    <property type="match status" value="1"/>
</dbReference>
<dbReference type="Proteomes" id="UP001500392">
    <property type="component" value="Unassembled WGS sequence"/>
</dbReference>
<comment type="similarity">
    <text evidence="3">Belongs to the CobB/CobQ family. CobQ subfamily.</text>
</comment>
<dbReference type="InterPro" id="IPR004484">
    <property type="entry name" value="CbiA/CobB_synth"/>
</dbReference>
<feature type="domain" description="CobB/CobQ-like glutamine amidotransferase" evidence="11">
    <location>
        <begin position="242"/>
        <end position="420"/>
    </location>
</feature>
<keyword evidence="6" id="KW-0547">Nucleotide-binding</keyword>
<evidence type="ECO:0000256" key="5">
    <source>
        <dbReference type="ARBA" id="ARBA00022598"/>
    </source>
</evidence>
<keyword evidence="9" id="KW-0315">Glutamine amidotransferase</keyword>
<keyword evidence="7" id="KW-0067">ATP-binding</keyword>
<comment type="cofactor">
    <cofactor evidence="1">
        <name>Mg(2+)</name>
        <dbReference type="ChEBI" id="CHEBI:18420"/>
    </cofactor>
</comment>
<evidence type="ECO:0000259" key="10">
    <source>
        <dbReference type="Pfam" id="PF01656"/>
    </source>
</evidence>
<dbReference type="RefSeq" id="WP_344938236.1">
    <property type="nucleotide sequence ID" value="NZ_BAABDM010000009.1"/>
</dbReference>
<protein>
    <submittedName>
        <fullName evidence="12">Cobyrinate a,c-diamide synthase</fullName>
    </submittedName>
</protein>
<dbReference type="InterPro" id="IPR011698">
    <property type="entry name" value="GATase_3"/>
</dbReference>
<evidence type="ECO:0000256" key="2">
    <source>
        <dbReference type="ARBA" id="ARBA00004953"/>
    </source>
</evidence>
<feature type="domain" description="CobQ/CobB/MinD/ParA nucleotide binding" evidence="10">
    <location>
        <begin position="11"/>
        <end position="180"/>
    </location>
</feature>
<evidence type="ECO:0000313" key="13">
    <source>
        <dbReference type="Proteomes" id="UP001500392"/>
    </source>
</evidence>
<keyword evidence="13" id="KW-1185">Reference proteome</keyword>
<name>A0ABP7X494_9GAMM</name>
<reference evidence="13" key="1">
    <citation type="journal article" date="2019" name="Int. J. Syst. Evol. Microbiol.">
        <title>The Global Catalogue of Microorganisms (GCM) 10K type strain sequencing project: providing services to taxonomists for standard genome sequencing and annotation.</title>
        <authorList>
            <consortium name="The Broad Institute Genomics Platform"/>
            <consortium name="The Broad Institute Genome Sequencing Center for Infectious Disease"/>
            <person name="Wu L."/>
            <person name="Ma J."/>
        </authorList>
    </citation>
    <scope>NUCLEOTIDE SEQUENCE [LARGE SCALE GENOMIC DNA]</scope>
    <source>
        <strain evidence="13">JCM 17304</strain>
    </source>
</reference>
<comment type="caution">
    <text evidence="12">The sequence shown here is derived from an EMBL/GenBank/DDBJ whole genome shotgun (WGS) entry which is preliminary data.</text>
</comment>
<evidence type="ECO:0000256" key="9">
    <source>
        <dbReference type="ARBA" id="ARBA00022962"/>
    </source>
</evidence>
<evidence type="ECO:0000256" key="6">
    <source>
        <dbReference type="ARBA" id="ARBA00022741"/>
    </source>
</evidence>
<proteinExistence type="inferred from homology"/>
<dbReference type="Gene3D" id="3.40.50.300">
    <property type="entry name" value="P-loop containing nucleotide triphosphate hydrolases"/>
    <property type="match status" value="1"/>
</dbReference>
<dbReference type="PANTHER" id="PTHR43873:SF1">
    <property type="entry name" value="COBYRINATE A,C-DIAMIDE SYNTHASE"/>
    <property type="match status" value="1"/>
</dbReference>
<dbReference type="CDD" id="cd03130">
    <property type="entry name" value="GATase1_CobB"/>
    <property type="match status" value="1"/>
</dbReference>
<evidence type="ECO:0000256" key="4">
    <source>
        <dbReference type="ARBA" id="ARBA00022573"/>
    </source>
</evidence>
<evidence type="ECO:0000256" key="3">
    <source>
        <dbReference type="ARBA" id="ARBA00006205"/>
    </source>
</evidence>
<dbReference type="InterPro" id="IPR027417">
    <property type="entry name" value="P-loop_NTPase"/>
</dbReference>
<dbReference type="Gene3D" id="3.40.50.880">
    <property type="match status" value="1"/>
</dbReference>
<comment type="pathway">
    <text evidence="2">Cofactor biosynthesis; adenosylcobalamin biosynthesis.</text>
</comment>
<accession>A0ABP7X494</accession>
<sequence>MVTEILCPALFIVAPASGQGKTTITAAIARYHRLQGREVRIFKMGPDYLDPQILEQASGHPVTQLDLWMAGEAYCRQQFYDAAKTADLILVEGAMGMYDGEPSSADLAVRFGIPMAIVMNVKAMAQTAAALATGLANYRADVDVVGLIANHCASARHLQLIEDALPAELPLLASFANNPEISLPERHLGLVQANEISEELEQRFNAAAQCVSATALAELPRGVPFYSQHLAPPPQLLSGLKLGIAKDEAFSFIYPANTQLLERMGAELHYFSPIHDSALPSVNALWLPGGYPELHAQALADNTAMHAQLQAFFQSGRPIVAECGGFMYCLSKLRDLAGNVYPMLGLLPGEAVMRERGGCQGMQTVILPSGEMRGHAHHRSLASVDIEPVAFGKRPAHSAPGEAIYCDKGLTASYIHLFFPSAPHLVAQLFTGENA</sequence>
<keyword evidence="4" id="KW-0169">Cobalamin biosynthesis</keyword>
<keyword evidence="8" id="KW-0460">Magnesium</keyword>
<dbReference type="EMBL" id="BAABDM010000009">
    <property type="protein sequence ID" value="GAA4104400.1"/>
    <property type="molecule type" value="Genomic_DNA"/>
</dbReference>
<evidence type="ECO:0000259" key="11">
    <source>
        <dbReference type="Pfam" id="PF07685"/>
    </source>
</evidence>